<keyword evidence="4" id="KW-1185">Reference proteome</keyword>
<dbReference type="STRING" id="1355015.LK06_031550"/>
<dbReference type="AlphaFoldDB" id="A0A221PAQ2"/>
<dbReference type="Pfam" id="PF00550">
    <property type="entry name" value="PP-binding"/>
    <property type="match status" value="1"/>
</dbReference>
<dbReference type="KEGG" id="splu:LK06_031550"/>
<accession>A0A221PAQ2</accession>
<evidence type="ECO:0000313" key="3">
    <source>
        <dbReference type="EMBL" id="ASN28865.1"/>
    </source>
</evidence>
<dbReference type="EMBL" id="CP022433">
    <property type="protein sequence ID" value="ASN28865.1"/>
    <property type="molecule type" value="Genomic_DNA"/>
</dbReference>
<dbReference type="Proteomes" id="UP000031501">
    <property type="component" value="Chromosome"/>
</dbReference>
<dbReference type="OrthoDB" id="3699607at2"/>
<protein>
    <recommendedName>
        <fullName evidence="2">Carrier domain-containing protein</fullName>
    </recommendedName>
</protein>
<organism evidence="3 4">
    <name type="scientific">Streptomyces pluripotens</name>
    <dbReference type="NCBI Taxonomy" id="1355015"/>
    <lineage>
        <taxon>Bacteria</taxon>
        <taxon>Bacillati</taxon>
        <taxon>Actinomycetota</taxon>
        <taxon>Actinomycetes</taxon>
        <taxon>Kitasatosporales</taxon>
        <taxon>Streptomycetaceae</taxon>
        <taxon>Streptomyces</taxon>
    </lineage>
</organism>
<sequence length="101" mass="10602">MTETSAPEAPDTSASGPDRQVEDGIVRLLPRILKGEPTEPVTSATPLLEGLGLTSGLTLELILELEDELDVQIDVEDIGPDDLASVGALARFLAAHIIDEG</sequence>
<gene>
    <name evidence="3" type="ORF">LK07_32750</name>
</gene>
<name>A0A221PAQ2_9ACTN</name>
<feature type="region of interest" description="Disordered" evidence="1">
    <location>
        <begin position="1"/>
        <end position="21"/>
    </location>
</feature>
<reference evidence="3 4" key="1">
    <citation type="submission" date="2017-07" db="EMBL/GenBank/DDBJ databases">
        <title>Genome sequence of Streptomyces pluripotens MUSC 137T.</title>
        <authorList>
            <person name="Ser H.-L."/>
            <person name="Lee L.-H."/>
        </authorList>
    </citation>
    <scope>NUCLEOTIDE SEQUENCE [LARGE SCALE GENOMIC DNA]</scope>
    <source>
        <strain evidence="3 4">MUSC 137</strain>
    </source>
</reference>
<dbReference type="SUPFAM" id="SSF47336">
    <property type="entry name" value="ACP-like"/>
    <property type="match status" value="1"/>
</dbReference>
<feature type="domain" description="Carrier" evidence="2">
    <location>
        <begin position="16"/>
        <end position="97"/>
    </location>
</feature>
<dbReference type="Gene3D" id="1.10.1200.10">
    <property type="entry name" value="ACP-like"/>
    <property type="match status" value="1"/>
</dbReference>
<dbReference type="InterPro" id="IPR009081">
    <property type="entry name" value="PP-bd_ACP"/>
</dbReference>
<dbReference type="RefSeq" id="WP_039649942.1">
    <property type="nucleotide sequence ID" value="NZ_CP021080.1"/>
</dbReference>
<dbReference type="PROSITE" id="PS50075">
    <property type="entry name" value="CARRIER"/>
    <property type="match status" value="1"/>
</dbReference>
<proteinExistence type="predicted"/>
<evidence type="ECO:0000256" key="1">
    <source>
        <dbReference type="SAM" id="MobiDB-lite"/>
    </source>
</evidence>
<evidence type="ECO:0000259" key="2">
    <source>
        <dbReference type="PROSITE" id="PS50075"/>
    </source>
</evidence>
<dbReference type="InterPro" id="IPR036736">
    <property type="entry name" value="ACP-like_sf"/>
</dbReference>
<evidence type="ECO:0000313" key="4">
    <source>
        <dbReference type="Proteomes" id="UP000031501"/>
    </source>
</evidence>